<keyword evidence="1" id="KW-1133">Transmembrane helix</keyword>
<protein>
    <recommendedName>
        <fullName evidence="4">ABC-2 transporter permease</fullName>
    </recommendedName>
</protein>
<proteinExistence type="predicted"/>
<sequence length="227" mass="25974">MKQLLLRNIKLRKTTLIIYVLLIAISPFQCLIPDGTNLGNWIIGILSTILLVIVIKDSAHLFRFHSKLGKDSYYYQASLPVSKFSLLNANLFTMLIFTALGCLVLLVYQPTTSLPNADMGTINWITTYIAFNFLAMPIAFKRYTEVKSDNVNYIFYLILMYIIIPMIWIIISLVITAIFIITHVLSGSVADEYLDEISILIDIGYLTISTLWLLINYYIQSKKVRNK</sequence>
<feature type="transmembrane region" description="Helical" evidence="1">
    <location>
        <begin position="121"/>
        <end position="140"/>
    </location>
</feature>
<evidence type="ECO:0000256" key="1">
    <source>
        <dbReference type="SAM" id="Phobius"/>
    </source>
</evidence>
<dbReference type="Proteomes" id="UP000242712">
    <property type="component" value="Unassembled WGS sequence"/>
</dbReference>
<comment type="caution">
    <text evidence="2">The sequence shown here is derived from an EMBL/GenBank/DDBJ whole genome shotgun (WGS) entry which is preliminary data.</text>
</comment>
<evidence type="ECO:0008006" key="4">
    <source>
        <dbReference type="Google" id="ProtNLM"/>
    </source>
</evidence>
<dbReference type="GeneID" id="98297986"/>
<dbReference type="NCBIfam" id="NF047560">
    <property type="entry name" value="PSM_export_PmtB"/>
    <property type="match status" value="1"/>
</dbReference>
<gene>
    <name evidence="2" type="ORF">CD039_06450</name>
</gene>
<feature type="transmembrane region" description="Helical" evidence="1">
    <location>
        <begin position="85"/>
        <end position="109"/>
    </location>
</feature>
<organism evidence="2 3">
    <name type="scientific">Staphylococcus argensis</name>
    <dbReference type="NCBI Taxonomy" id="1607738"/>
    <lineage>
        <taxon>Bacteria</taxon>
        <taxon>Bacillati</taxon>
        <taxon>Bacillota</taxon>
        <taxon>Bacilli</taxon>
        <taxon>Bacillales</taxon>
        <taxon>Staphylococcaceae</taxon>
        <taxon>Staphylococcus</taxon>
    </lineage>
</organism>
<keyword evidence="1" id="KW-0812">Transmembrane</keyword>
<evidence type="ECO:0000313" key="3">
    <source>
        <dbReference type="Proteomes" id="UP000242712"/>
    </source>
</evidence>
<feature type="transmembrane region" description="Helical" evidence="1">
    <location>
        <begin position="152"/>
        <end position="185"/>
    </location>
</feature>
<name>A0A2K4FCV3_9STAP</name>
<dbReference type="EMBL" id="PPPX01000004">
    <property type="protein sequence ID" value="POA09131.1"/>
    <property type="molecule type" value="Genomic_DNA"/>
</dbReference>
<evidence type="ECO:0000313" key="2">
    <source>
        <dbReference type="EMBL" id="POA09131.1"/>
    </source>
</evidence>
<keyword evidence="1" id="KW-0472">Membrane</keyword>
<dbReference type="RefSeq" id="WP_103371637.1">
    <property type="nucleotide sequence ID" value="NZ_CBCRVO010000004.1"/>
</dbReference>
<keyword evidence="3" id="KW-1185">Reference proteome</keyword>
<feature type="transmembrane region" description="Helical" evidence="1">
    <location>
        <begin position="197"/>
        <end position="219"/>
    </location>
</feature>
<feature type="transmembrane region" description="Helical" evidence="1">
    <location>
        <begin position="40"/>
        <end position="64"/>
    </location>
</feature>
<dbReference type="OrthoDB" id="2407769at2"/>
<dbReference type="AlphaFoldDB" id="A0A2K4FCV3"/>
<accession>A0A2K4FCV3</accession>
<reference evidence="2 3" key="1">
    <citation type="submission" date="2017-08" db="EMBL/GenBank/DDBJ databases">
        <title>Draft genome sequences of 64 type strains of genus Staph aureus.</title>
        <authorList>
            <person name="Cole K."/>
            <person name="Golubchik T."/>
            <person name="Russell J."/>
            <person name="Foster D."/>
            <person name="Llewelyn M."/>
            <person name="Wilson D."/>
            <person name="Crook D."/>
            <person name="Paul J."/>
        </authorList>
    </citation>
    <scope>NUCLEOTIDE SEQUENCE [LARGE SCALE GENOMIC DNA]</scope>
    <source>
        <strain evidence="2 3">DSM 29875</strain>
    </source>
</reference>